<evidence type="ECO:0000256" key="12">
    <source>
        <dbReference type="SAM" id="Phobius"/>
    </source>
</evidence>
<keyword evidence="8 14" id="KW-0675">Receptor</keyword>
<proteinExistence type="predicted"/>
<dbReference type="InterPro" id="IPR052192">
    <property type="entry name" value="Insect_Ionotropic_Sensory_Rcpt"/>
</dbReference>
<keyword evidence="3" id="KW-1003">Cell membrane</keyword>
<dbReference type="Proteomes" id="UP000807504">
    <property type="component" value="Unassembled WGS sequence"/>
</dbReference>
<evidence type="ECO:0000256" key="10">
    <source>
        <dbReference type="ARBA" id="ARBA00023286"/>
    </source>
</evidence>
<sequence length="343" mass="38806">MTVYRIRYAPWVPFVDPVLGKDNKFHLGGYAKDAYDGMKMFMDFDYHAEIQPDNVYGAKVNGTWSGMIGSIVANESDISGPFFIDEDRSLAVEFSVPLAFSQMTIVSGMVSSNRNPFMILAVYSIPVWIILFVTTLAISAAASLIYKTLPAPEKRAVPEIYSKYLWAFQTGLIGKGFGENKRWFLKHVWSSPSFRLLQCLWFIAVCVIFMYTYQGAVISAFAADKLKPRISTIEELLEDKKMGISTVNNAYPMALFKRLANTSYESIWFRMENSLENLPGKGIIPGWLDAVEEGERVFIADKFWSKNIIGERFVKTGKCGLRATDIEYGAAYLAFAFRKDLRN</sequence>
<keyword evidence="4 12" id="KW-0812">Transmembrane</keyword>
<evidence type="ECO:0000256" key="8">
    <source>
        <dbReference type="ARBA" id="ARBA00023170"/>
    </source>
</evidence>
<evidence type="ECO:0000313" key="15">
    <source>
        <dbReference type="Proteomes" id="UP000807504"/>
    </source>
</evidence>
<dbReference type="EMBL" id="JABXBU010000001">
    <property type="protein sequence ID" value="KAF8797103.1"/>
    <property type="molecule type" value="Genomic_DNA"/>
</dbReference>
<organism evidence="14 15">
    <name type="scientific">Argiope bruennichi</name>
    <name type="common">Wasp spider</name>
    <name type="synonym">Aranea bruennichi</name>
    <dbReference type="NCBI Taxonomy" id="94029"/>
    <lineage>
        <taxon>Eukaryota</taxon>
        <taxon>Metazoa</taxon>
        <taxon>Ecdysozoa</taxon>
        <taxon>Arthropoda</taxon>
        <taxon>Chelicerata</taxon>
        <taxon>Arachnida</taxon>
        <taxon>Araneae</taxon>
        <taxon>Araneomorphae</taxon>
        <taxon>Entelegynae</taxon>
        <taxon>Araneoidea</taxon>
        <taxon>Araneidae</taxon>
        <taxon>Argiope</taxon>
    </lineage>
</organism>
<keyword evidence="5 12" id="KW-1133">Transmembrane helix</keyword>
<dbReference type="GO" id="GO:0005886">
    <property type="term" value="C:plasma membrane"/>
    <property type="evidence" value="ECO:0007669"/>
    <property type="project" value="UniProtKB-SubCell"/>
</dbReference>
<reference evidence="14" key="1">
    <citation type="journal article" date="2020" name="bioRxiv">
        <title>Chromosome-level reference genome of the European wasp spider Argiope bruennichi: a resource for studies on range expansion and evolutionary adaptation.</title>
        <authorList>
            <person name="Sheffer M.M."/>
            <person name="Hoppe A."/>
            <person name="Krehenwinkel H."/>
            <person name="Uhl G."/>
            <person name="Kuss A.W."/>
            <person name="Jensen L."/>
            <person name="Jensen C."/>
            <person name="Gillespie R.G."/>
            <person name="Hoff K.J."/>
            <person name="Prost S."/>
        </authorList>
    </citation>
    <scope>NUCLEOTIDE SEQUENCE</scope>
</reference>
<feature type="domain" description="Ionotropic glutamate receptor L-glutamate and glycine-binding" evidence="13">
    <location>
        <begin position="5"/>
        <end position="106"/>
    </location>
</feature>
<feature type="transmembrane region" description="Helical" evidence="12">
    <location>
        <begin position="200"/>
        <end position="223"/>
    </location>
</feature>
<evidence type="ECO:0000256" key="5">
    <source>
        <dbReference type="ARBA" id="ARBA00022989"/>
    </source>
</evidence>
<dbReference type="GO" id="GO:0015276">
    <property type="term" value="F:ligand-gated monoatomic ion channel activity"/>
    <property type="evidence" value="ECO:0007669"/>
    <property type="project" value="InterPro"/>
</dbReference>
<evidence type="ECO:0000256" key="7">
    <source>
        <dbReference type="ARBA" id="ARBA00023136"/>
    </source>
</evidence>
<evidence type="ECO:0000256" key="6">
    <source>
        <dbReference type="ARBA" id="ARBA00023065"/>
    </source>
</evidence>
<gene>
    <name evidence="14" type="ORF">HNY73_001407</name>
</gene>
<dbReference type="PANTHER" id="PTHR42643">
    <property type="entry name" value="IONOTROPIC RECEPTOR 20A-RELATED"/>
    <property type="match status" value="1"/>
</dbReference>
<keyword evidence="6" id="KW-0406">Ion transport</keyword>
<evidence type="ECO:0000256" key="9">
    <source>
        <dbReference type="ARBA" id="ARBA00023180"/>
    </source>
</evidence>
<dbReference type="Gene3D" id="1.10.287.70">
    <property type="match status" value="1"/>
</dbReference>
<keyword evidence="9" id="KW-0325">Glycoprotein</keyword>
<keyword evidence="15" id="KW-1185">Reference proteome</keyword>
<keyword evidence="2" id="KW-0813">Transport</keyword>
<comment type="subcellular location">
    <subcellularLocation>
        <location evidence="1">Cell membrane</location>
        <topology evidence="1">Multi-pass membrane protein</topology>
    </subcellularLocation>
</comment>
<evidence type="ECO:0000256" key="11">
    <source>
        <dbReference type="ARBA" id="ARBA00023303"/>
    </source>
</evidence>
<dbReference type="InterPro" id="IPR019594">
    <property type="entry name" value="Glu/Gly-bd"/>
</dbReference>
<evidence type="ECO:0000313" key="14">
    <source>
        <dbReference type="EMBL" id="KAF8797103.1"/>
    </source>
</evidence>
<dbReference type="PANTHER" id="PTHR42643:SF24">
    <property type="entry name" value="IONOTROPIC RECEPTOR 60A"/>
    <property type="match status" value="1"/>
</dbReference>
<keyword evidence="10" id="KW-1071">Ligand-gated ion channel</keyword>
<keyword evidence="7 12" id="KW-0472">Membrane</keyword>
<protein>
    <submittedName>
        <fullName evidence="14">Putative glutamate receptor like protein</fullName>
    </submittedName>
</protein>
<accession>A0A8T0G771</accession>
<dbReference type="Gene3D" id="3.40.190.10">
    <property type="entry name" value="Periplasmic binding protein-like II"/>
    <property type="match status" value="1"/>
</dbReference>
<dbReference type="SUPFAM" id="SSF53850">
    <property type="entry name" value="Periplasmic binding protein-like II"/>
    <property type="match status" value="1"/>
</dbReference>
<dbReference type="Pfam" id="PF10613">
    <property type="entry name" value="Lig_chan-Glu_bd"/>
    <property type="match status" value="1"/>
</dbReference>
<feature type="transmembrane region" description="Helical" evidence="12">
    <location>
        <begin position="117"/>
        <end position="146"/>
    </location>
</feature>
<evidence type="ECO:0000256" key="1">
    <source>
        <dbReference type="ARBA" id="ARBA00004651"/>
    </source>
</evidence>
<evidence type="ECO:0000256" key="3">
    <source>
        <dbReference type="ARBA" id="ARBA00022475"/>
    </source>
</evidence>
<comment type="caution">
    <text evidence="14">The sequence shown here is derived from an EMBL/GenBank/DDBJ whole genome shotgun (WGS) entry which is preliminary data.</text>
</comment>
<evidence type="ECO:0000259" key="13">
    <source>
        <dbReference type="Pfam" id="PF10613"/>
    </source>
</evidence>
<name>A0A8T0G771_ARGBR</name>
<keyword evidence="11" id="KW-0407">Ion channel</keyword>
<evidence type="ECO:0000256" key="4">
    <source>
        <dbReference type="ARBA" id="ARBA00022692"/>
    </source>
</evidence>
<dbReference type="AlphaFoldDB" id="A0A8T0G771"/>
<reference evidence="14" key="2">
    <citation type="submission" date="2020-06" db="EMBL/GenBank/DDBJ databases">
        <authorList>
            <person name="Sheffer M."/>
        </authorList>
    </citation>
    <scope>NUCLEOTIDE SEQUENCE</scope>
</reference>
<evidence type="ECO:0000256" key="2">
    <source>
        <dbReference type="ARBA" id="ARBA00022448"/>
    </source>
</evidence>